<organism evidence="2 3">
    <name type="scientific">Streptomyces chumphonensis</name>
    <dbReference type="NCBI Taxonomy" id="1214925"/>
    <lineage>
        <taxon>Bacteria</taxon>
        <taxon>Bacillati</taxon>
        <taxon>Actinomycetota</taxon>
        <taxon>Actinomycetes</taxon>
        <taxon>Kitasatosporales</taxon>
        <taxon>Streptomycetaceae</taxon>
        <taxon>Streptomyces</taxon>
    </lineage>
</organism>
<keyword evidence="3" id="KW-1185">Reference proteome</keyword>
<proteinExistence type="predicted"/>
<dbReference type="Gene3D" id="3.40.630.30">
    <property type="match status" value="1"/>
</dbReference>
<name>A0A927F3L4_9ACTN</name>
<dbReference type="AlphaFoldDB" id="A0A927F3L4"/>
<dbReference type="PANTHER" id="PTHR43792:SF1">
    <property type="entry name" value="N-ACETYLTRANSFERASE DOMAIN-CONTAINING PROTEIN"/>
    <property type="match status" value="1"/>
</dbReference>
<dbReference type="InterPro" id="IPR016181">
    <property type="entry name" value="Acyl_CoA_acyltransferase"/>
</dbReference>
<evidence type="ECO:0000313" key="2">
    <source>
        <dbReference type="EMBL" id="MBD3933559.1"/>
    </source>
</evidence>
<dbReference type="Pfam" id="PF13302">
    <property type="entry name" value="Acetyltransf_3"/>
    <property type="match status" value="1"/>
</dbReference>
<dbReference type="Proteomes" id="UP000632289">
    <property type="component" value="Unassembled WGS sequence"/>
</dbReference>
<feature type="domain" description="N-acetyltransferase" evidence="1">
    <location>
        <begin position="7"/>
        <end position="162"/>
    </location>
</feature>
<sequence length="165" mass="18586">MIDTERLHLRPLTADDTDRIVELTSEPEVGRYLPALDPEQLRARVGHLAAQWGERGYGVFAVELRHSGELVGRVGLIDWPQFDEVEVGWTLRRDAWGHGYATEAARACVDFGFATCGKPYLTCNIHPDNAPSFRVAERLGFRRFREDTLLGMPVVVNRLDRPTAA</sequence>
<dbReference type="SUPFAM" id="SSF55729">
    <property type="entry name" value="Acyl-CoA N-acyltransferases (Nat)"/>
    <property type="match status" value="1"/>
</dbReference>
<dbReference type="PROSITE" id="PS51186">
    <property type="entry name" value="GNAT"/>
    <property type="match status" value="1"/>
</dbReference>
<protein>
    <submittedName>
        <fullName evidence="2">GNAT family N-acetyltransferase</fullName>
    </submittedName>
</protein>
<dbReference type="PANTHER" id="PTHR43792">
    <property type="entry name" value="GNAT FAMILY, PUTATIVE (AFU_ORTHOLOGUE AFUA_3G00765)-RELATED-RELATED"/>
    <property type="match status" value="1"/>
</dbReference>
<dbReference type="GO" id="GO:0016747">
    <property type="term" value="F:acyltransferase activity, transferring groups other than amino-acyl groups"/>
    <property type="evidence" value="ECO:0007669"/>
    <property type="project" value="InterPro"/>
</dbReference>
<accession>A0A927F3L4</accession>
<dbReference type="EMBL" id="JACXYU010000010">
    <property type="protein sequence ID" value="MBD3933559.1"/>
    <property type="molecule type" value="Genomic_DNA"/>
</dbReference>
<gene>
    <name evidence="2" type="ORF">IF129_18620</name>
</gene>
<dbReference type="InterPro" id="IPR000182">
    <property type="entry name" value="GNAT_dom"/>
</dbReference>
<reference evidence="2" key="1">
    <citation type="submission" date="2020-09" db="EMBL/GenBank/DDBJ databases">
        <title>Secondary metabolite and genome analysis of marine Streptomyces chumphonensis KK1-2T.</title>
        <authorList>
            <person name="Phongsopitanun W."/>
            <person name="Kanchanasin P."/>
            <person name="Pittayakhajonwut P."/>
            <person name="Suwanborirux K."/>
            <person name="Tanasupawat S."/>
        </authorList>
    </citation>
    <scope>NUCLEOTIDE SEQUENCE</scope>
    <source>
        <strain evidence="2">KK1-2</strain>
    </source>
</reference>
<evidence type="ECO:0000259" key="1">
    <source>
        <dbReference type="PROSITE" id="PS51186"/>
    </source>
</evidence>
<evidence type="ECO:0000313" key="3">
    <source>
        <dbReference type="Proteomes" id="UP000632289"/>
    </source>
</evidence>
<dbReference type="InterPro" id="IPR051531">
    <property type="entry name" value="N-acetyltransferase"/>
</dbReference>
<comment type="caution">
    <text evidence="2">The sequence shown here is derived from an EMBL/GenBank/DDBJ whole genome shotgun (WGS) entry which is preliminary data.</text>
</comment>
<dbReference type="RefSeq" id="WP_191210856.1">
    <property type="nucleotide sequence ID" value="NZ_BAABKL010000033.1"/>
</dbReference>